<dbReference type="SMART" id="SM01008">
    <property type="entry name" value="Ald_Xan_dh_C"/>
    <property type="match status" value="1"/>
</dbReference>
<dbReference type="SUPFAM" id="SSF56003">
    <property type="entry name" value="Molybdenum cofactor-binding domain"/>
    <property type="match status" value="1"/>
</dbReference>
<dbReference type="RefSeq" id="WP_379186955.1">
    <property type="nucleotide sequence ID" value="NZ_JBHSOW010000016.1"/>
</dbReference>
<dbReference type="Gene3D" id="3.30.365.10">
    <property type="entry name" value="Aldehyde oxidase/xanthine dehydrogenase, molybdopterin binding domain"/>
    <property type="match status" value="4"/>
</dbReference>
<dbReference type="EC" id="1.17.1.4" evidence="2"/>
<dbReference type="Pfam" id="PF01315">
    <property type="entry name" value="Ald_Xan_dh_C"/>
    <property type="match status" value="1"/>
</dbReference>
<proteinExistence type="predicted"/>
<protein>
    <submittedName>
        <fullName evidence="2">Xanthine dehydrogenase subunit D</fullName>
        <ecNumber evidence="2">1.17.1.4</ecNumber>
    </submittedName>
</protein>
<dbReference type="InterPro" id="IPR016208">
    <property type="entry name" value="Ald_Oxase/xanthine_DH-like"/>
</dbReference>
<dbReference type="Gene3D" id="3.90.1170.50">
    <property type="entry name" value="Aldehyde oxidase/xanthine dehydrogenase, a/b hammerhead"/>
    <property type="match status" value="1"/>
</dbReference>
<dbReference type="InterPro" id="IPR000674">
    <property type="entry name" value="Ald_Oxase/Xan_DH_a/b"/>
</dbReference>
<name>A0ABW0VSE8_9BACL</name>
<gene>
    <name evidence="2" type="primary">pucD</name>
    <name evidence="2" type="ORF">ACFPYJ_05040</name>
</gene>
<evidence type="ECO:0000313" key="3">
    <source>
        <dbReference type="Proteomes" id="UP001596047"/>
    </source>
</evidence>
<dbReference type="EMBL" id="JBHSOW010000016">
    <property type="protein sequence ID" value="MFC5648500.1"/>
    <property type="molecule type" value="Genomic_DNA"/>
</dbReference>
<keyword evidence="2" id="KW-0560">Oxidoreductase</keyword>
<evidence type="ECO:0000259" key="1">
    <source>
        <dbReference type="SMART" id="SM01008"/>
    </source>
</evidence>
<dbReference type="NCBIfam" id="TIGR03196">
    <property type="entry name" value="pucD"/>
    <property type="match status" value="1"/>
</dbReference>
<dbReference type="GO" id="GO:0004854">
    <property type="term" value="F:xanthine dehydrogenase activity"/>
    <property type="evidence" value="ECO:0007669"/>
    <property type="project" value="UniProtKB-EC"/>
</dbReference>
<sequence length="763" mass="83233">MLLNRSSSGERWRVRPDGPDKVTGKLAYLTDMTAPGMLMGSVLRSPHPHAKIIAIRTEMALKLPGVAAVLTHKDIPGMNAYGIAAQDQPVFCFDRVRYIGDAVAAVAAETLETAERALSLIEVEYELLPIVEDPQAALEKDSPQLHPHGNVLHRNGYSRGDAERAFAACSFIVEELYDSPRQMHTYMETEGGLFVPEEDGRLTVYSPTQHGFMDRLQLSRITGLPETDIRIVSSPIGGSFGGKDELNVQPYGALLALFTKQPVKIHHSRWESVRAGLKRHPMKIWMKTGINKEGYLVAHQVRITADTGPYATLGAEVLNFTTEHVIGPYRYEHVDVASVSVYTNNGMSGEFRGFGGNQAIFALEGQIERLAAHLGMDAWEFRRLNMRKASDPGPYGHPIAPTNGADQVWHALASSELWQNRLAPEALQPEKPWIRTGIGASFVMHGAGLGVGIPDPAGGRLVLAKDGRIEAVFGYEECGQGLLATLEQMLIEQFGFGTQDIRLIIGDTDVVPDSGSTTASRATSMMWKSLQHLRPVFTARLLEAAGRHLSMPTDQLIVGAGGVRVKQDPKQLLISYEKLAELTEEPIMAETDFSFPTTVSPMTGAHFLYTFAAAAVKVQINTLTGRVQVLNQFHTVAAGPVMNPQGYLGQIEGGAVMALGYTLTEEAMMSKGFYVTRNLDTYLIPTLADVRGSIEVLPIETLNEGDEYGPRGIGEIGSIGLAPAIAAAVYDAVGKWIHKLPIDPSELHERPTFIQKAVNVDEK</sequence>
<dbReference type="InterPro" id="IPR008274">
    <property type="entry name" value="AldOxase/xan_DH_MoCoBD1"/>
</dbReference>
<keyword evidence="3" id="KW-1185">Reference proteome</keyword>
<dbReference type="InterPro" id="IPR036856">
    <property type="entry name" value="Ald_Oxase/Xan_DH_a/b_sf"/>
</dbReference>
<dbReference type="Pfam" id="PF02738">
    <property type="entry name" value="MoCoBD_1"/>
    <property type="match status" value="1"/>
</dbReference>
<dbReference type="PANTHER" id="PTHR11908">
    <property type="entry name" value="XANTHINE DEHYDROGENASE"/>
    <property type="match status" value="1"/>
</dbReference>
<dbReference type="SUPFAM" id="SSF54665">
    <property type="entry name" value="CO dehydrogenase molybdoprotein N-domain-like"/>
    <property type="match status" value="1"/>
</dbReference>
<feature type="domain" description="Aldehyde oxidase/xanthine dehydrogenase a/b hammerhead" evidence="1">
    <location>
        <begin position="23"/>
        <end position="129"/>
    </location>
</feature>
<dbReference type="PANTHER" id="PTHR11908:SF157">
    <property type="entry name" value="XANTHINE DEHYDROGENASE SUBUNIT D-RELATED"/>
    <property type="match status" value="1"/>
</dbReference>
<dbReference type="Proteomes" id="UP001596047">
    <property type="component" value="Unassembled WGS sequence"/>
</dbReference>
<dbReference type="InterPro" id="IPR046867">
    <property type="entry name" value="AldOxase/xan_DH_MoCoBD2"/>
</dbReference>
<dbReference type="InterPro" id="IPR017609">
    <property type="entry name" value="Xanthine_dehydrogenase_dsu"/>
</dbReference>
<organism evidence="2 3">
    <name type="scientific">Paenibacillus solisilvae</name>
    <dbReference type="NCBI Taxonomy" id="2486751"/>
    <lineage>
        <taxon>Bacteria</taxon>
        <taxon>Bacillati</taxon>
        <taxon>Bacillota</taxon>
        <taxon>Bacilli</taxon>
        <taxon>Bacillales</taxon>
        <taxon>Paenibacillaceae</taxon>
        <taxon>Paenibacillus</taxon>
    </lineage>
</organism>
<dbReference type="Pfam" id="PF20256">
    <property type="entry name" value="MoCoBD_2"/>
    <property type="match status" value="1"/>
</dbReference>
<accession>A0ABW0VSE8</accession>
<evidence type="ECO:0000313" key="2">
    <source>
        <dbReference type="EMBL" id="MFC5648500.1"/>
    </source>
</evidence>
<dbReference type="InterPro" id="IPR037165">
    <property type="entry name" value="AldOxase/xan_DH_Mopterin-bd_sf"/>
</dbReference>
<reference evidence="3" key="1">
    <citation type="journal article" date="2019" name="Int. J. Syst. Evol. Microbiol.">
        <title>The Global Catalogue of Microorganisms (GCM) 10K type strain sequencing project: providing services to taxonomists for standard genome sequencing and annotation.</title>
        <authorList>
            <consortium name="The Broad Institute Genomics Platform"/>
            <consortium name="The Broad Institute Genome Sequencing Center for Infectious Disease"/>
            <person name="Wu L."/>
            <person name="Ma J."/>
        </authorList>
    </citation>
    <scope>NUCLEOTIDE SEQUENCE [LARGE SCALE GENOMIC DNA]</scope>
    <source>
        <strain evidence="3">CGMCC 1.3240</strain>
    </source>
</reference>
<comment type="caution">
    <text evidence="2">The sequence shown here is derived from an EMBL/GenBank/DDBJ whole genome shotgun (WGS) entry which is preliminary data.</text>
</comment>